<evidence type="ECO:0000313" key="2">
    <source>
        <dbReference type="Proteomes" id="UP000179274"/>
    </source>
</evidence>
<dbReference type="AlphaFoldDB" id="A0A1F6YJ89"/>
<sequence>MKSLSLEIPGQPVVRLSPRITPEGKKIFKIRCATCSNVAPTVNSLVTIKINPLNNKTSQVTEYEVGLICQANPKLRYVSSDNSIEIPPTGRLVEKTNYCGLWQARPKKNP</sequence>
<proteinExistence type="predicted"/>
<accession>A0A1F6YJ89</accession>
<name>A0A1F6YJ89_9BACT</name>
<gene>
    <name evidence="1" type="ORF">A2192_02500</name>
</gene>
<comment type="caution">
    <text evidence="1">The sequence shown here is derived from an EMBL/GenBank/DDBJ whole genome shotgun (WGS) entry which is preliminary data.</text>
</comment>
<evidence type="ECO:0000313" key="1">
    <source>
        <dbReference type="EMBL" id="OGJ06442.1"/>
    </source>
</evidence>
<organism evidence="1 2">
    <name type="scientific">Candidatus Nomurabacteria bacterium RIFOXYA1_FULL_35_17</name>
    <dbReference type="NCBI Taxonomy" id="1801798"/>
    <lineage>
        <taxon>Bacteria</taxon>
        <taxon>Candidatus Nomuraibacteriota</taxon>
    </lineage>
</organism>
<protein>
    <submittedName>
        <fullName evidence="1">Uncharacterized protein</fullName>
    </submittedName>
</protein>
<reference evidence="1 2" key="1">
    <citation type="journal article" date="2016" name="Nat. Commun.">
        <title>Thousands of microbial genomes shed light on interconnected biogeochemical processes in an aquifer system.</title>
        <authorList>
            <person name="Anantharaman K."/>
            <person name="Brown C.T."/>
            <person name="Hug L.A."/>
            <person name="Sharon I."/>
            <person name="Castelle C.J."/>
            <person name="Probst A.J."/>
            <person name="Thomas B.C."/>
            <person name="Singh A."/>
            <person name="Wilkins M.J."/>
            <person name="Karaoz U."/>
            <person name="Brodie E.L."/>
            <person name="Williams K.H."/>
            <person name="Hubbard S.S."/>
            <person name="Banfield J.F."/>
        </authorList>
    </citation>
    <scope>NUCLEOTIDE SEQUENCE [LARGE SCALE GENOMIC DNA]</scope>
</reference>
<dbReference type="Proteomes" id="UP000179274">
    <property type="component" value="Unassembled WGS sequence"/>
</dbReference>
<dbReference type="EMBL" id="MFVW01000017">
    <property type="protein sequence ID" value="OGJ06442.1"/>
    <property type="molecule type" value="Genomic_DNA"/>
</dbReference>